<dbReference type="Pfam" id="PF00534">
    <property type="entry name" value="Glycos_transf_1"/>
    <property type="match status" value="1"/>
</dbReference>
<dbReference type="PANTHER" id="PTHR12526:SF622">
    <property type="entry name" value="GLYCOSYLTRANSFERASE (GROUP I)"/>
    <property type="match status" value="1"/>
</dbReference>
<feature type="domain" description="Glycosyl transferase family 1" evidence="1">
    <location>
        <begin position="214"/>
        <end position="370"/>
    </location>
</feature>
<proteinExistence type="predicted"/>
<sequence length="395" mass="43556">MRIIVHDYSGHLFPAQLSRALAREGHEVCHVFSASFQTPKGNLVRRDDDPATFRIRPVRLEKPFAKDSLFRRRAQEIETGQRVAEIVAEEKPDVVISTSASLDSQRIIQRQAKASGAKFVCWLQDINSVAIERVVSQKLGPIGKLIGRHYHKMEYGILERSDHIIPITEDFVPILVENGIETSRVSVVENWAPLDEIVPVARDNDWSRENMPHPGLRIVYSGTLGYKHNPQLLIDVARAVDGHVYVFSEGGAASALASQAAELGVANLSVHPWVPAERLSEMFSAADVFIAMIEEDAGIFSVPSKVLGYLCAGKPIAAAIPEKNLARRIIEREQAGVVVNPGSGASLVKAVKPLLADQDIRVRMGRNGRNYALKTFDIGPITQKFEAILADVRKA</sequence>
<dbReference type="Gene3D" id="3.40.50.2000">
    <property type="entry name" value="Glycogen Phosphorylase B"/>
    <property type="match status" value="2"/>
</dbReference>
<dbReference type="RefSeq" id="WP_183398584.1">
    <property type="nucleotide sequence ID" value="NZ_JACIDS010000002.1"/>
</dbReference>
<comment type="caution">
    <text evidence="3">The sequence shown here is derived from an EMBL/GenBank/DDBJ whole genome shotgun (WGS) entry which is preliminary data.</text>
</comment>
<keyword evidence="4" id="KW-1185">Reference proteome</keyword>
<feature type="domain" description="Glycosyltransferase subfamily 4-like N-terminal" evidence="2">
    <location>
        <begin position="15"/>
        <end position="191"/>
    </location>
</feature>
<evidence type="ECO:0000259" key="2">
    <source>
        <dbReference type="Pfam" id="PF13579"/>
    </source>
</evidence>
<evidence type="ECO:0000259" key="1">
    <source>
        <dbReference type="Pfam" id="PF00534"/>
    </source>
</evidence>
<protein>
    <submittedName>
        <fullName evidence="3">Glycosyltransferase involved in cell wall biosynthesis</fullName>
    </submittedName>
</protein>
<dbReference type="CDD" id="cd03794">
    <property type="entry name" value="GT4_WbuB-like"/>
    <property type="match status" value="1"/>
</dbReference>
<gene>
    <name evidence="3" type="ORF">GGR25_002024</name>
</gene>
<dbReference type="Pfam" id="PF13579">
    <property type="entry name" value="Glyco_trans_4_4"/>
    <property type="match status" value="1"/>
</dbReference>
<keyword evidence="3" id="KW-0808">Transferase</keyword>
<dbReference type="GO" id="GO:0016757">
    <property type="term" value="F:glycosyltransferase activity"/>
    <property type="evidence" value="ECO:0007669"/>
    <property type="project" value="InterPro"/>
</dbReference>
<evidence type="ECO:0000313" key="4">
    <source>
        <dbReference type="Proteomes" id="UP000553963"/>
    </source>
</evidence>
<accession>A0A840AR78</accession>
<dbReference type="Proteomes" id="UP000553963">
    <property type="component" value="Unassembled WGS sequence"/>
</dbReference>
<reference evidence="3 4" key="1">
    <citation type="submission" date="2020-08" db="EMBL/GenBank/DDBJ databases">
        <title>Genomic Encyclopedia of Type Strains, Phase IV (KMG-IV): sequencing the most valuable type-strain genomes for metagenomic binning, comparative biology and taxonomic classification.</title>
        <authorList>
            <person name="Goeker M."/>
        </authorList>
    </citation>
    <scope>NUCLEOTIDE SEQUENCE [LARGE SCALE GENOMIC DNA]</scope>
    <source>
        <strain evidence="3 4">DSM 25966</strain>
    </source>
</reference>
<dbReference type="AlphaFoldDB" id="A0A840AR78"/>
<dbReference type="PANTHER" id="PTHR12526">
    <property type="entry name" value="GLYCOSYLTRANSFERASE"/>
    <property type="match status" value="1"/>
</dbReference>
<organism evidence="3 4">
    <name type="scientific">Kaistia hirudinis</name>
    <dbReference type="NCBI Taxonomy" id="1293440"/>
    <lineage>
        <taxon>Bacteria</taxon>
        <taxon>Pseudomonadati</taxon>
        <taxon>Pseudomonadota</taxon>
        <taxon>Alphaproteobacteria</taxon>
        <taxon>Hyphomicrobiales</taxon>
        <taxon>Kaistiaceae</taxon>
        <taxon>Kaistia</taxon>
    </lineage>
</organism>
<evidence type="ECO:0000313" key="3">
    <source>
        <dbReference type="EMBL" id="MBB3930985.1"/>
    </source>
</evidence>
<dbReference type="InterPro" id="IPR001296">
    <property type="entry name" value="Glyco_trans_1"/>
</dbReference>
<name>A0A840AR78_9HYPH</name>
<dbReference type="EMBL" id="JACIDS010000002">
    <property type="protein sequence ID" value="MBB3930985.1"/>
    <property type="molecule type" value="Genomic_DNA"/>
</dbReference>
<dbReference type="InterPro" id="IPR028098">
    <property type="entry name" value="Glyco_trans_4-like_N"/>
</dbReference>
<dbReference type="SUPFAM" id="SSF53756">
    <property type="entry name" value="UDP-Glycosyltransferase/glycogen phosphorylase"/>
    <property type="match status" value="1"/>
</dbReference>